<sequence>MLHPGLLSSGIYTVPDAARLVEAEQNEMRVWIEGRKGAQDPMIENQLGKIGNKTAISFTNLMEVRFISLFIDAGVRLKAIRSIMNEAKNLLEHAHPFATNTVFKTDGRRVVAEIERLNEAVSIYDLKLKQYEMPEIVRNFLLKDVVFDPRGDAVSWKPRPKIAPNIIIHPAHSFGKPILLESLVPAETIAKAFKAEQDAEIVAEMFEIPEAHVIEAVRFHEALHGIE</sequence>
<gene>
    <name evidence="1" type="ORF">EOE48_03525</name>
</gene>
<dbReference type="Proteomes" id="UP000286997">
    <property type="component" value="Unassembled WGS sequence"/>
</dbReference>
<accession>A0A3S2YWU5</accession>
<evidence type="ECO:0000313" key="2">
    <source>
        <dbReference type="Proteomes" id="UP000286997"/>
    </source>
</evidence>
<dbReference type="RefSeq" id="WP_127727397.1">
    <property type="nucleotide sequence ID" value="NZ_SACP01000002.1"/>
</dbReference>
<evidence type="ECO:0008006" key="3">
    <source>
        <dbReference type="Google" id="ProtNLM"/>
    </source>
</evidence>
<comment type="caution">
    <text evidence="1">The sequence shown here is derived from an EMBL/GenBank/DDBJ whole genome shotgun (WGS) entry which is preliminary data.</text>
</comment>
<protein>
    <recommendedName>
        <fullName evidence="3">DUF433 domain-containing protein</fullName>
    </recommendedName>
</protein>
<dbReference type="AlphaFoldDB" id="A0A3S2YWU5"/>
<dbReference type="EMBL" id="SACP01000002">
    <property type="protein sequence ID" value="RVU21178.1"/>
    <property type="molecule type" value="Genomic_DNA"/>
</dbReference>
<name>A0A3S2YWU5_9HYPH</name>
<proteinExistence type="predicted"/>
<reference evidence="1 2" key="1">
    <citation type="submission" date="2019-01" db="EMBL/GenBank/DDBJ databases">
        <authorList>
            <person name="Chen W.-M."/>
        </authorList>
    </citation>
    <scope>NUCLEOTIDE SEQUENCE [LARGE SCALE GENOMIC DNA]</scope>
    <source>
        <strain evidence="1 2">TER-1</strain>
    </source>
</reference>
<organism evidence="1 2">
    <name type="scientific">Methylobacterium oryzihabitans</name>
    <dbReference type="NCBI Taxonomy" id="2499852"/>
    <lineage>
        <taxon>Bacteria</taxon>
        <taxon>Pseudomonadati</taxon>
        <taxon>Pseudomonadota</taxon>
        <taxon>Alphaproteobacteria</taxon>
        <taxon>Hyphomicrobiales</taxon>
        <taxon>Methylobacteriaceae</taxon>
        <taxon>Methylobacterium</taxon>
    </lineage>
</organism>
<evidence type="ECO:0000313" key="1">
    <source>
        <dbReference type="EMBL" id="RVU21178.1"/>
    </source>
</evidence>
<dbReference type="OrthoDB" id="940717at2"/>
<keyword evidence="2" id="KW-1185">Reference proteome</keyword>